<reference evidence="2 3" key="1">
    <citation type="submission" date="2019-06" db="EMBL/GenBank/DDBJ databases">
        <title>Whole genome shotgun sequence of Streptomyces spinoverrucosus NBRC 14228.</title>
        <authorList>
            <person name="Hosoyama A."/>
            <person name="Uohara A."/>
            <person name="Ohji S."/>
            <person name="Ichikawa N."/>
        </authorList>
    </citation>
    <scope>NUCLEOTIDE SEQUENCE [LARGE SCALE GENOMIC DNA]</scope>
    <source>
        <strain evidence="2 3">NBRC 14228</strain>
    </source>
</reference>
<name>A0A4Y3VTL3_9ACTN</name>
<accession>A0A4Y3VTL3</accession>
<keyword evidence="1" id="KW-0472">Membrane</keyword>
<organism evidence="2 3">
    <name type="scientific">Streptomyces spinoverrucosus</name>
    <dbReference type="NCBI Taxonomy" id="284043"/>
    <lineage>
        <taxon>Bacteria</taxon>
        <taxon>Bacillati</taxon>
        <taxon>Actinomycetota</taxon>
        <taxon>Actinomycetes</taxon>
        <taxon>Kitasatosporales</taxon>
        <taxon>Streptomycetaceae</taxon>
        <taxon>Streptomyces</taxon>
    </lineage>
</organism>
<feature type="transmembrane region" description="Helical" evidence="1">
    <location>
        <begin position="201"/>
        <end position="219"/>
    </location>
</feature>
<dbReference type="OrthoDB" id="4099382at2"/>
<protein>
    <submittedName>
        <fullName evidence="2">Uncharacterized protein</fullName>
    </submittedName>
</protein>
<dbReference type="Proteomes" id="UP000317881">
    <property type="component" value="Unassembled WGS sequence"/>
</dbReference>
<evidence type="ECO:0000313" key="3">
    <source>
        <dbReference type="Proteomes" id="UP000317881"/>
    </source>
</evidence>
<keyword evidence="1" id="KW-0812">Transmembrane</keyword>
<evidence type="ECO:0000256" key="1">
    <source>
        <dbReference type="SAM" id="Phobius"/>
    </source>
</evidence>
<dbReference type="AlphaFoldDB" id="A0A4Y3VTL3"/>
<sequence>MSTGTQLFLRLLMLAVAVLGLVVCADRVDIHGQAVRLYRKAALCPAGTYWETAGDCVARTVAEVVDRSWRESCTTDSNGLRSCTTYYSVRIRFGEREDEREEWLDVDEDTYRSARPGDRADLRIWHGEVVRMVTRGHTEIYLTSSEFASLGWLVLAWLLAGAALLALFGPWFFPLLGGWLLLTVPYLMVAHQLLGLESTGVVGWSIAVVLTGVGVWLMWRAGDYVY</sequence>
<gene>
    <name evidence="2" type="ORF">SSP24_66550</name>
</gene>
<keyword evidence="1" id="KW-1133">Transmembrane helix</keyword>
<feature type="transmembrane region" description="Helical" evidence="1">
    <location>
        <begin position="150"/>
        <end position="168"/>
    </location>
</feature>
<feature type="transmembrane region" description="Helical" evidence="1">
    <location>
        <begin position="175"/>
        <end position="195"/>
    </location>
</feature>
<evidence type="ECO:0000313" key="2">
    <source>
        <dbReference type="EMBL" id="GEC09000.1"/>
    </source>
</evidence>
<comment type="caution">
    <text evidence="2">The sequence shown here is derived from an EMBL/GenBank/DDBJ whole genome shotgun (WGS) entry which is preliminary data.</text>
</comment>
<dbReference type="RefSeq" id="WP_141313683.1">
    <property type="nucleotide sequence ID" value="NZ_BJND01000062.1"/>
</dbReference>
<keyword evidence="3" id="KW-1185">Reference proteome</keyword>
<dbReference type="EMBL" id="BJND01000062">
    <property type="protein sequence ID" value="GEC09000.1"/>
    <property type="molecule type" value="Genomic_DNA"/>
</dbReference>
<proteinExistence type="predicted"/>